<dbReference type="InterPro" id="IPR050490">
    <property type="entry name" value="Bact_solute-bd_prot1"/>
</dbReference>
<reference evidence="2 3" key="2">
    <citation type="journal article" date="2021" name="Syst. Appl. Microbiol.">
        <title>Phylogenetic classification of ten novel species belonging to the genus Bifidobacterium comprising B. phasiani sp. nov., B. pongonis sp. nov., B. saguinibicoloris sp. nov., B. colobi sp. nov., B. simiiventris sp. nov., B. santillanense sp. nov., B. miconis sp. nov., B. amazonense sp. nov., B. pluvialisilvae sp. nov., and B. miconisargentati sp. nov.</title>
        <authorList>
            <person name="Lugli G.A."/>
            <person name="Calvete-Torre I."/>
            <person name="Alessandri G."/>
            <person name="Milani C."/>
            <person name="Turroni F."/>
            <person name="Laiolo P."/>
            <person name="Ossiprandi M.C."/>
            <person name="Margolles A."/>
            <person name="Ruiz L."/>
            <person name="Ventura M."/>
        </authorList>
    </citation>
    <scope>NUCLEOTIDE SEQUENCE [LARGE SCALE GENOMIC DNA]</scope>
    <source>
        <strain evidence="2 3">MA1</strain>
    </source>
</reference>
<gene>
    <name evidence="2" type="ORF">JS533_012030</name>
</gene>
<proteinExistence type="predicted"/>
<evidence type="ECO:0000313" key="3">
    <source>
        <dbReference type="Proteomes" id="UP000710815"/>
    </source>
</evidence>
<sequence>MRNIRFGEGPSFSRKGLKTAIAATLAASTLVSVAACGGNDTATTEDGKPVLNIAVAKHSLTKKMSQMKWVSDLEKECGCVIKWQEVSSDWDQKKQAWFAAGNVPDMILKGVNMTDMATYGSLFEDLSDDLDKMPNVKEMFEQVPTAKKIVTESDGKIHILPSVKKGWPTTVSHLYINQKWLDAVGMKMPTTWDELYDVLVAFKEKDPNGNGKADEVPFDFHSPGTGGFGDYQPHLLLGSLGLTLSSNSGTGYFVDDNKVQNFFIDERFKEVIEFLNKCWSAGLINKEAFTHDYSTAQSFARGEGDTAKVGVTWGWTASDRFGAQLADQYEPVGPLKAKADQTEPVVGEYRKDSLAYNNIALAISAKTKNKEAALKVANAFYGEDMSIELLWGDLGTDTEKTGDHSYKVLPPADSSKDSSTWKWTETLADDSPSWIREDDEIEYPADLIEVQEDEKPMQSAFDAVDTKNDIMPAFLQLSADDLKTIQLNNTTILNTTMSKFSTWVTKGGVDKEWDAYVNTLKKANIEQNIEIYQKAYDDYMKS</sequence>
<accession>A0ABS9VY31</accession>
<dbReference type="Gene3D" id="3.40.190.10">
    <property type="entry name" value="Periplasmic binding protein-like II"/>
    <property type="match status" value="2"/>
</dbReference>
<dbReference type="Proteomes" id="UP000710815">
    <property type="component" value="Unassembled WGS sequence"/>
</dbReference>
<comment type="caution">
    <text evidence="2">The sequence shown here is derived from an EMBL/GenBank/DDBJ whole genome shotgun (WGS) entry which is preliminary data.</text>
</comment>
<organism evidence="2 3">
    <name type="scientific">Bifidobacterium amazonense</name>
    <dbReference type="NCBI Taxonomy" id="2809027"/>
    <lineage>
        <taxon>Bacteria</taxon>
        <taxon>Bacillati</taxon>
        <taxon>Actinomycetota</taxon>
        <taxon>Actinomycetes</taxon>
        <taxon>Bifidobacteriales</taxon>
        <taxon>Bifidobacteriaceae</taxon>
        <taxon>Bifidobacterium</taxon>
    </lineage>
</organism>
<evidence type="ECO:0000313" key="2">
    <source>
        <dbReference type="EMBL" id="MCH9276984.1"/>
    </source>
</evidence>
<dbReference type="SUPFAM" id="SSF53850">
    <property type="entry name" value="Periplasmic binding protein-like II"/>
    <property type="match status" value="1"/>
</dbReference>
<keyword evidence="3" id="KW-1185">Reference proteome</keyword>
<evidence type="ECO:0000256" key="1">
    <source>
        <dbReference type="SAM" id="SignalP"/>
    </source>
</evidence>
<dbReference type="Pfam" id="PF01547">
    <property type="entry name" value="SBP_bac_1"/>
    <property type="match status" value="1"/>
</dbReference>
<dbReference type="PANTHER" id="PTHR43649">
    <property type="entry name" value="ARABINOSE-BINDING PROTEIN-RELATED"/>
    <property type="match status" value="1"/>
</dbReference>
<dbReference type="EMBL" id="JAFEJT020000070">
    <property type="protein sequence ID" value="MCH9276984.1"/>
    <property type="molecule type" value="Genomic_DNA"/>
</dbReference>
<dbReference type="InterPro" id="IPR006059">
    <property type="entry name" value="SBP"/>
</dbReference>
<keyword evidence="1" id="KW-0732">Signal</keyword>
<reference evidence="2 3" key="1">
    <citation type="journal article" date="2021" name="Environ. Microbiol.">
        <title>Genetic insights into the dark matter of the mammalian gut microbiota through targeted genome reconstruction.</title>
        <authorList>
            <person name="Lugli G.A."/>
            <person name="Alessandri G."/>
            <person name="Milani C."/>
            <person name="Viappiani A."/>
            <person name="Fontana F."/>
            <person name="Tarracchini C."/>
            <person name="Mancabelli L."/>
            <person name="Argentini C."/>
            <person name="Ruiz L."/>
            <person name="Margolles A."/>
            <person name="van Sinderen D."/>
            <person name="Turroni F."/>
            <person name="Ventura M."/>
        </authorList>
    </citation>
    <scope>NUCLEOTIDE SEQUENCE [LARGE SCALE GENOMIC DNA]</scope>
    <source>
        <strain evidence="2 3">MA1</strain>
    </source>
</reference>
<dbReference type="PANTHER" id="PTHR43649:SF17">
    <property type="entry name" value="ABC TRANSPORTER SOLUTE BINDING PROTEIN-SUGAR TRANSPORT"/>
    <property type="match status" value="1"/>
</dbReference>
<dbReference type="RefSeq" id="WP_241514899.1">
    <property type="nucleotide sequence ID" value="NZ_JAFEJT020000070.1"/>
</dbReference>
<name>A0ABS9VY31_9BIFI</name>
<feature type="signal peptide" evidence="1">
    <location>
        <begin position="1"/>
        <end position="34"/>
    </location>
</feature>
<feature type="chain" id="PRO_5045641058" evidence="1">
    <location>
        <begin position="35"/>
        <end position="542"/>
    </location>
</feature>
<protein>
    <submittedName>
        <fullName evidence="2">Extracellular solute-binding protein</fullName>
    </submittedName>
</protein>